<dbReference type="InterPro" id="IPR006680">
    <property type="entry name" value="Amidohydro-rel"/>
</dbReference>
<protein>
    <submittedName>
        <fullName evidence="3">Amidohydrolase 2</fullName>
    </submittedName>
</protein>
<name>A0A0H4PCX1_9BACT</name>
<dbReference type="AlphaFoldDB" id="A0A0H4PCX1"/>
<keyword evidence="3" id="KW-0378">Hydrolase</keyword>
<accession>A0A0H4PCX1</accession>
<dbReference type="GO" id="GO:0016831">
    <property type="term" value="F:carboxy-lyase activity"/>
    <property type="evidence" value="ECO:0007669"/>
    <property type="project" value="InterPro"/>
</dbReference>
<organism evidence="3 4">
    <name type="scientific">Cyclobacterium amurskyense</name>
    <dbReference type="NCBI Taxonomy" id="320787"/>
    <lineage>
        <taxon>Bacteria</taxon>
        <taxon>Pseudomonadati</taxon>
        <taxon>Bacteroidota</taxon>
        <taxon>Cytophagia</taxon>
        <taxon>Cytophagales</taxon>
        <taxon>Cyclobacteriaceae</taxon>
        <taxon>Cyclobacterium</taxon>
    </lineage>
</organism>
<dbReference type="PANTHER" id="PTHR21240:SF28">
    <property type="entry name" value="ISO-OROTATE DECARBOXYLASE (EUROFUNG)"/>
    <property type="match status" value="1"/>
</dbReference>
<sequence>MKNNRRGFLKKASLLGLGASGMSYVQGCGPKKQEIIETPLSKEWTSDPEWLKVKYGAWSGPGVPVGPGPMDGVLVKDYAPKSTIIAEETFIPKAKFSVIDAHVHHYTEIEEGGNPKQAIKDWVKTMDEVGVEKSVVLTVATGKEFDKMVDYYLTDYADRFQLFCGIEMEGIDKPDYPERAVKELERCYKLGARGVGEVTDKGFGVSRDQSLKPEERMHIDDDRLDPFWAKCGELNIPVNVHQSDHPSAWTPPDVYQERTPIFQQFNKYDTDGLTYDELVTYLPKLLVKHPKTTFIACHMANLGNDLNRLGAMLDDFDNLYLDISARDYEIGRQPRASAKFLTKYSDRVLFGTDMGLDKQMYQAWWRLLESGDEHMPGRVWWRYYGLELPENVLEKLYRTNAEKVLNWT</sequence>
<dbReference type="EMBL" id="CP012040">
    <property type="protein sequence ID" value="AKP52311.1"/>
    <property type="molecule type" value="Genomic_DNA"/>
</dbReference>
<evidence type="ECO:0000256" key="1">
    <source>
        <dbReference type="ARBA" id="ARBA00023239"/>
    </source>
</evidence>
<evidence type="ECO:0000259" key="2">
    <source>
        <dbReference type="Pfam" id="PF04909"/>
    </source>
</evidence>
<keyword evidence="1" id="KW-0456">Lyase</keyword>
<dbReference type="OrthoDB" id="644687at2"/>
<dbReference type="GO" id="GO:0019748">
    <property type="term" value="P:secondary metabolic process"/>
    <property type="evidence" value="ECO:0007669"/>
    <property type="project" value="TreeGrafter"/>
</dbReference>
<dbReference type="PANTHER" id="PTHR21240">
    <property type="entry name" value="2-AMINO-3-CARBOXYLMUCONATE-6-SEMIALDEHYDE DECARBOXYLASE"/>
    <property type="match status" value="1"/>
</dbReference>
<dbReference type="Gene3D" id="3.20.20.140">
    <property type="entry name" value="Metal-dependent hydrolases"/>
    <property type="match status" value="1"/>
</dbReference>
<evidence type="ECO:0000313" key="4">
    <source>
        <dbReference type="Proteomes" id="UP000036520"/>
    </source>
</evidence>
<dbReference type="GO" id="GO:0016787">
    <property type="term" value="F:hydrolase activity"/>
    <property type="evidence" value="ECO:0007669"/>
    <property type="project" value="UniProtKB-KW"/>
</dbReference>
<dbReference type="GO" id="GO:0005737">
    <property type="term" value="C:cytoplasm"/>
    <property type="evidence" value="ECO:0007669"/>
    <property type="project" value="TreeGrafter"/>
</dbReference>
<gene>
    <name evidence="3" type="ORF">CA2015_2905</name>
</gene>
<keyword evidence="4" id="KW-1185">Reference proteome</keyword>
<dbReference type="Proteomes" id="UP000036520">
    <property type="component" value="Chromosome"/>
</dbReference>
<dbReference type="KEGG" id="camu:CA2015_2905"/>
<dbReference type="InterPro" id="IPR032465">
    <property type="entry name" value="ACMSD"/>
</dbReference>
<dbReference type="STRING" id="320787.CA2015_2905"/>
<dbReference type="InterPro" id="IPR032466">
    <property type="entry name" value="Metal_Hydrolase"/>
</dbReference>
<dbReference type="RefSeq" id="WP_048642544.1">
    <property type="nucleotide sequence ID" value="NZ_CP012040.1"/>
</dbReference>
<proteinExistence type="predicted"/>
<reference evidence="3 4" key="1">
    <citation type="submission" date="2015-07" db="EMBL/GenBank/DDBJ databases">
        <authorList>
            <person name="Kim K.M."/>
        </authorList>
    </citation>
    <scope>NUCLEOTIDE SEQUENCE [LARGE SCALE GENOMIC DNA]</scope>
    <source>
        <strain evidence="3 4">KCTC 12363</strain>
    </source>
</reference>
<dbReference type="Pfam" id="PF04909">
    <property type="entry name" value="Amidohydro_2"/>
    <property type="match status" value="1"/>
</dbReference>
<feature type="domain" description="Amidohydrolase-related" evidence="2">
    <location>
        <begin position="99"/>
        <end position="406"/>
    </location>
</feature>
<evidence type="ECO:0000313" key="3">
    <source>
        <dbReference type="EMBL" id="AKP52311.1"/>
    </source>
</evidence>
<dbReference type="SUPFAM" id="SSF51556">
    <property type="entry name" value="Metallo-dependent hydrolases"/>
    <property type="match status" value="1"/>
</dbReference>